<dbReference type="PANTHER" id="PTHR35332">
    <property type="entry name" value="REGULATION OF ENOLASE PROTEIN 1"/>
    <property type="match status" value="1"/>
</dbReference>
<geneLocation type="plasmid" evidence="1 2">
    <name>P1</name>
</geneLocation>
<dbReference type="EMBL" id="OW970316">
    <property type="protein sequence ID" value="CAH6370933.1"/>
    <property type="molecule type" value="Genomic_DNA"/>
</dbReference>
<evidence type="ECO:0000313" key="1">
    <source>
        <dbReference type="EMBL" id="CAH6370933.1"/>
    </source>
</evidence>
<dbReference type="PANTHER" id="PTHR35332:SF2">
    <property type="entry name" value="REGULATION OF ENOLASE PROTEIN 1"/>
    <property type="match status" value="1"/>
</dbReference>
<sequence>MGTINALSTDAGVWINQPDVFFLEGDELRFITGPGTDFWQRTYYGFQLHSGHAFGYYVEGDFMMQVKITAEFSHLYDQAGIFLQDNDTHWIKAGVEFNDGQPSIGCVVTRGLSDWSTGIFPGEPDSFLMRATLEKEALRIQYSADGETWPLLRLCHWPERKRLFAGVMACTTERQGLEATFSGFIVTTPSGKPLHDLT</sequence>
<proteinExistence type="predicted"/>
<gene>
    <name evidence="1" type="ORF">DAPPPG734_23230</name>
</gene>
<dbReference type="InterPro" id="IPR009784">
    <property type="entry name" value="DUF1349"/>
</dbReference>
<reference evidence="1" key="1">
    <citation type="submission" date="2022-05" db="EMBL/GenBank/DDBJ databases">
        <authorList>
            <person name="Pothier F. J."/>
        </authorList>
    </citation>
    <scope>NUCLEOTIDE SEQUENCE</scope>
    <source>
        <strain evidence="1">DAPP-PG734</strain>
        <plasmid evidence="1">P1</plasmid>
    </source>
</reference>
<keyword evidence="1" id="KW-0614">Plasmid</keyword>
<accession>A0AAN2FHX7</accession>
<dbReference type="InterPro" id="IPR015987">
    <property type="entry name" value="UCP022704"/>
</dbReference>
<dbReference type="InterPro" id="IPR013320">
    <property type="entry name" value="ConA-like_dom_sf"/>
</dbReference>
<dbReference type="SUPFAM" id="SSF49899">
    <property type="entry name" value="Concanavalin A-like lectins/glucanases"/>
    <property type="match status" value="1"/>
</dbReference>
<dbReference type="RefSeq" id="WP_031594578.1">
    <property type="nucleotide sequence ID" value="NZ_JNVA01000131.1"/>
</dbReference>
<evidence type="ECO:0000313" key="2">
    <source>
        <dbReference type="Proteomes" id="UP001158961"/>
    </source>
</evidence>
<dbReference type="PIRSF" id="PIRSF022704">
    <property type="entry name" value="UCP022704"/>
    <property type="match status" value="1"/>
</dbReference>
<name>A0AAN2FHX7_ENTAG</name>
<dbReference type="AlphaFoldDB" id="A0AAN2FHX7"/>
<dbReference type="Gene3D" id="2.60.120.200">
    <property type="match status" value="1"/>
</dbReference>
<dbReference type="Proteomes" id="UP001158961">
    <property type="component" value="Plasmid P1"/>
</dbReference>
<organism evidence="1 2">
    <name type="scientific">Enterobacter agglomerans</name>
    <name type="common">Erwinia herbicola</name>
    <name type="synonym">Pantoea agglomerans</name>
    <dbReference type="NCBI Taxonomy" id="549"/>
    <lineage>
        <taxon>Bacteria</taxon>
        <taxon>Pseudomonadati</taxon>
        <taxon>Pseudomonadota</taxon>
        <taxon>Gammaproteobacteria</taxon>
        <taxon>Enterobacterales</taxon>
        <taxon>Erwiniaceae</taxon>
        <taxon>Pantoea</taxon>
        <taxon>Pantoea agglomerans group</taxon>
    </lineage>
</organism>
<dbReference type="Pfam" id="PF07081">
    <property type="entry name" value="DUF1349"/>
    <property type="match status" value="1"/>
</dbReference>
<protein>
    <submittedName>
        <fullName evidence="1">DUF1349 domain-containing protein</fullName>
    </submittedName>
</protein>